<dbReference type="GO" id="GO:0043531">
    <property type="term" value="F:ADP binding"/>
    <property type="evidence" value="ECO:0007669"/>
    <property type="project" value="InterPro"/>
</dbReference>
<dbReference type="SUPFAM" id="SSF52058">
    <property type="entry name" value="L domain-like"/>
    <property type="match status" value="1"/>
</dbReference>
<comment type="catalytic activity">
    <reaction evidence="6">
        <text>NAD(+) + H2O = ADP-D-ribose + nicotinamide + H(+)</text>
        <dbReference type="Rhea" id="RHEA:16301"/>
        <dbReference type="ChEBI" id="CHEBI:15377"/>
        <dbReference type="ChEBI" id="CHEBI:15378"/>
        <dbReference type="ChEBI" id="CHEBI:17154"/>
        <dbReference type="ChEBI" id="CHEBI:57540"/>
        <dbReference type="ChEBI" id="CHEBI:57967"/>
        <dbReference type="EC" id="3.2.2.6"/>
    </reaction>
    <physiologicalReaction direction="left-to-right" evidence="6">
        <dbReference type="Rhea" id="RHEA:16302"/>
    </physiologicalReaction>
</comment>
<dbReference type="InterPro" id="IPR032675">
    <property type="entry name" value="LRR_dom_sf"/>
</dbReference>
<evidence type="ECO:0000256" key="3">
    <source>
        <dbReference type="ARBA" id="ARBA00022737"/>
    </source>
</evidence>
<reference evidence="9" key="1">
    <citation type="submission" date="2016-07" db="EMBL/GenBank/DDBJ databases">
        <title>De novo transcriptome assembly of four accessions of the metal hyperaccumulator plant Noccaea caerulescens.</title>
        <authorList>
            <person name="Blande D."/>
            <person name="Halimaa P."/>
            <person name="Tervahauta A.I."/>
            <person name="Aarts M.G."/>
            <person name="Karenlampi S.O."/>
        </authorList>
    </citation>
    <scope>NUCLEOTIDE SEQUENCE</scope>
</reference>
<dbReference type="AlphaFoldDB" id="A0A1J3CWF4"/>
<dbReference type="FunFam" id="3.80.10.10:FF:000386">
    <property type="entry name" value="Disease resistance protein RPS4"/>
    <property type="match status" value="1"/>
</dbReference>
<dbReference type="InterPro" id="IPR027417">
    <property type="entry name" value="P-loop_NTPase"/>
</dbReference>
<dbReference type="InterPro" id="IPR042197">
    <property type="entry name" value="Apaf_helical"/>
</dbReference>
<dbReference type="PANTHER" id="PTHR11017:SF372">
    <property type="entry name" value="ADP-RIBOSYL CYCLASE_CYCLIC ADP-RIBOSE HYDROLASE"/>
    <property type="match status" value="1"/>
</dbReference>
<dbReference type="Gene3D" id="3.40.50.300">
    <property type="entry name" value="P-loop containing nucleotide triphosphate hydrolases"/>
    <property type="match status" value="1"/>
</dbReference>
<dbReference type="GO" id="GO:0061809">
    <property type="term" value="F:NAD+ nucleosidase activity, cyclic ADP-ribose generating"/>
    <property type="evidence" value="ECO:0007669"/>
    <property type="project" value="UniProtKB-EC"/>
</dbReference>
<accession>A0A1J3CWF4</accession>
<dbReference type="Pfam" id="PF20160">
    <property type="entry name" value="C-JID"/>
    <property type="match status" value="1"/>
</dbReference>
<dbReference type="PRINTS" id="PR00364">
    <property type="entry name" value="DISEASERSIST"/>
</dbReference>
<evidence type="ECO:0000256" key="2">
    <source>
        <dbReference type="ARBA" id="ARBA00022614"/>
    </source>
</evidence>
<keyword evidence="4" id="KW-0378">Hydrolase</keyword>
<dbReference type="SMART" id="SM00255">
    <property type="entry name" value="TIR"/>
    <property type="match status" value="1"/>
</dbReference>
<protein>
    <recommendedName>
        <fullName evidence="1">ADP-ribosyl cyclase/cyclic ADP-ribose hydrolase</fullName>
        <ecNumber evidence="1">3.2.2.6</ecNumber>
    </recommendedName>
</protein>
<dbReference type="FunFam" id="3.40.50.10140:FF:000007">
    <property type="entry name" value="Disease resistance protein (TIR-NBS-LRR class)"/>
    <property type="match status" value="1"/>
</dbReference>
<name>A0A1J3CWF4_NOCCA</name>
<feature type="domain" description="TIR" evidence="8">
    <location>
        <begin position="16"/>
        <end position="179"/>
    </location>
</feature>
<dbReference type="Gene3D" id="3.80.10.10">
    <property type="entry name" value="Ribonuclease Inhibitor"/>
    <property type="match status" value="2"/>
</dbReference>
<evidence type="ECO:0000256" key="4">
    <source>
        <dbReference type="ARBA" id="ARBA00022801"/>
    </source>
</evidence>
<evidence type="ECO:0000256" key="7">
    <source>
        <dbReference type="SAM" id="Coils"/>
    </source>
</evidence>
<sequence>MKKSSFLRRYSMDASPQPQVFINFRGDELRHRFIGYLKKALERNGINAYIDTNEQKGLHQKVFFKRIEESKIALAIFSPRYTESKWCLDELVKMKECMDANKLVVIPIFYLVTPYTIKLQMGDFGDKLREVGKDVDDVRQKNWIEALKSVPKNIGINYDGKSDEHLLIGEIVEEVQRALKKIALQNGEVEQKTKMLRPNTSTSSSSISHNNNIIVSENQNELAGLKQRLEELKEKLDLSHKETRIVGVFGMPGIGKTTLVKKLYDEWKHNFQRHVHMVKIREKSNSYGTPSLQRMLLRGLLSDTYTEISDEMTYDSVESELLEKKVFLVLDDVTCKKQIQALLGNHKWIRKGSRVVITTRDRTVIRQLEYTYVVPRLDLTDGLKRFSFYAFEDHNCPYPGILRDLSTKFVDYSRGNPLALKILGRELLSKDKDYWSQRLDTLAQVPSPRIQDLLRVSYDELSKEQKEAFLVVACFFISGDEYYVRSLVDSEDPDSTGDAASEIRDLADKLLISISSGRVEMHDLLSTFGKKLCSSLPTENKLIWNHDSFSSTVKNKRMRFLDHPREKDQPNHQLSERDCVKGILLDMSELTDKLTLDSEIFSEMCNLRYLKVYNSQCSRDCDADCKLNFPDGLKCSMDNLRYLYWLQYPLKKLPKAINPKNLIELNLPYSKITRLWKDNKDTSKLKWVDLSYSSELHDISGLLGAQNLKRLNLEGCKDLTTLPQGMQEMESLVYLNLGGCTRLVSLPEMKLKSLKTLILSYCSNLEQFPVISESLEALYLQGTAIKVIPTSIEVLQKLFLLNMKDCKALLTLPDCLGKLRALQELILSGCSKLESFPELKENMKSIQILLLDGTAIKQMPLLLHCIESQGQDFANPHSHRGLGGDHSISSSLLSLCLSGNDLESLQNNISQLYHLKWLDIKNCKKLKSVPVLPPNLKCLDAHGCNSLEKVGNPLALLTVTGQIHCTFIFTNCNKLDQVAKSNIISYTRRKSQLMSDALNRYNGGFVLESLIGTCFPGCEVPSSFDYQGFGSLLEPKLPRHWCDNRLTGIALCAVILFPDYQEHESNRFLVKCTCEFESKDGPCISFTSIVGGWSVAGDEPRKIESAHVFIGYTSWLDINKRHVENHGKGCIPSKASLRFQVTDGASEVAKCQVLKCGFSLVYTPNDVDDISWETIGDIAPMKKEKEVDNANSNKHPRNDYSFWNQLNCGATSRRVECEELAEANISRTCFLD</sequence>
<evidence type="ECO:0000256" key="5">
    <source>
        <dbReference type="ARBA" id="ARBA00023027"/>
    </source>
</evidence>
<dbReference type="PROSITE" id="PS50104">
    <property type="entry name" value="TIR"/>
    <property type="match status" value="1"/>
</dbReference>
<evidence type="ECO:0000256" key="6">
    <source>
        <dbReference type="ARBA" id="ARBA00047304"/>
    </source>
</evidence>
<evidence type="ECO:0000256" key="1">
    <source>
        <dbReference type="ARBA" id="ARBA00011982"/>
    </source>
</evidence>
<gene>
    <name evidence="9" type="ORF">GA_TR11869_c0_g1_i1_g.38000</name>
</gene>
<proteinExistence type="predicted"/>
<dbReference type="InterPro" id="IPR035897">
    <property type="entry name" value="Toll_tir_struct_dom_sf"/>
</dbReference>
<dbReference type="InterPro" id="IPR002182">
    <property type="entry name" value="NB-ARC"/>
</dbReference>
<dbReference type="InterPro" id="IPR058192">
    <property type="entry name" value="WHD_ROQ1-like"/>
</dbReference>
<dbReference type="Pfam" id="PF01582">
    <property type="entry name" value="TIR"/>
    <property type="match status" value="1"/>
</dbReference>
<organism evidence="9">
    <name type="scientific">Noccaea caerulescens</name>
    <name type="common">Alpine penny-cress</name>
    <name type="synonym">Thlaspi caerulescens</name>
    <dbReference type="NCBI Taxonomy" id="107243"/>
    <lineage>
        <taxon>Eukaryota</taxon>
        <taxon>Viridiplantae</taxon>
        <taxon>Streptophyta</taxon>
        <taxon>Embryophyta</taxon>
        <taxon>Tracheophyta</taxon>
        <taxon>Spermatophyta</taxon>
        <taxon>Magnoliopsida</taxon>
        <taxon>eudicotyledons</taxon>
        <taxon>Gunneridae</taxon>
        <taxon>Pentapetalae</taxon>
        <taxon>rosids</taxon>
        <taxon>malvids</taxon>
        <taxon>Brassicales</taxon>
        <taxon>Brassicaceae</taxon>
        <taxon>Coluteocarpeae</taxon>
        <taxon>Noccaea</taxon>
    </lineage>
</organism>
<dbReference type="InterPro" id="IPR045344">
    <property type="entry name" value="C-JID"/>
</dbReference>
<dbReference type="EMBL" id="GEVI01020143">
    <property type="protein sequence ID" value="JAU12177.1"/>
    <property type="molecule type" value="Transcribed_RNA"/>
</dbReference>
<keyword evidence="5" id="KW-0520">NAD</keyword>
<dbReference type="InterPro" id="IPR000157">
    <property type="entry name" value="TIR_dom"/>
</dbReference>
<evidence type="ECO:0000259" key="8">
    <source>
        <dbReference type="PROSITE" id="PS50104"/>
    </source>
</evidence>
<dbReference type="SUPFAM" id="SSF52540">
    <property type="entry name" value="P-loop containing nucleoside triphosphate hydrolases"/>
    <property type="match status" value="1"/>
</dbReference>
<dbReference type="Pfam" id="PF00931">
    <property type="entry name" value="NB-ARC"/>
    <property type="match status" value="1"/>
</dbReference>
<dbReference type="Pfam" id="PF07725">
    <property type="entry name" value="LRR_3"/>
    <property type="match status" value="1"/>
</dbReference>
<dbReference type="PANTHER" id="PTHR11017">
    <property type="entry name" value="LEUCINE-RICH REPEAT-CONTAINING PROTEIN"/>
    <property type="match status" value="1"/>
</dbReference>
<keyword evidence="2" id="KW-0433">Leucine-rich repeat</keyword>
<dbReference type="Gene3D" id="1.10.8.430">
    <property type="entry name" value="Helical domain of apoptotic protease-activating factors"/>
    <property type="match status" value="1"/>
</dbReference>
<dbReference type="Pfam" id="PF23282">
    <property type="entry name" value="WHD_ROQ1"/>
    <property type="match status" value="1"/>
</dbReference>
<keyword evidence="3" id="KW-0677">Repeat</keyword>
<feature type="coiled-coil region" evidence="7">
    <location>
        <begin position="172"/>
        <end position="242"/>
    </location>
</feature>
<dbReference type="SUPFAM" id="SSF52200">
    <property type="entry name" value="Toll/Interleukin receptor TIR domain"/>
    <property type="match status" value="1"/>
</dbReference>
<keyword evidence="7" id="KW-0175">Coiled coil</keyword>
<dbReference type="InterPro" id="IPR044974">
    <property type="entry name" value="Disease_R_plants"/>
</dbReference>
<dbReference type="InterPro" id="IPR011713">
    <property type="entry name" value="Leu-rich_rpt_3"/>
</dbReference>
<dbReference type="Gene3D" id="3.40.50.10140">
    <property type="entry name" value="Toll/interleukin-1 receptor homology (TIR) domain"/>
    <property type="match status" value="1"/>
</dbReference>
<evidence type="ECO:0000313" key="9">
    <source>
        <dbReference type="EMBL" id="JAU12177.1"/>
    </source>
</evidence>
<dbReference type="GO" id="GO:0006952">
    <property type="term" value="P:defense response"/>
    <property type="evidence" value="ECO:0007669"/>
    <property type="project" value="InterPro"/>
</dbReference>
<dbReference type="EC" id="3.2.2.6" evidence="1"/>
<dbReference type="GO" id="GO:0007165">
    <property type="term" value="P:signal transduction"/>
    <property type="evidence" value="ECO:0007669"/>
    <property type="project" value="InterPro"/>
</dbReference>